<keyword evidence="10" id="KW-0406">Ion transport</keyword>
<dbReference type="GO" id="GO:0046872">
    <property type="term" value="F:metal ion binding"/>
    <property type="evidence" value="ECO:0007669"/>
    <property type="project" value="UniProtKB-KW"/>
</dbReference>
<dbReference type="InterPro" id="IPR003691">
    <property type="entry name" value="FluC"/>
</dbReference>
<reference evidence="11" key="1">
    <citation type="submission" date="2023-03" db="EMBL/GenBank/DDBJ databases">
        <title>Andean soil-derived lignocellulolytic bacterial consortium as a source of novel taxa and putative plastic-active enzymes.</title>
        <authorList>
            <person name="Diaz-Garcia L."/>
            <person name="Chuvochina M."/>
            <person name="Feuerriegel G."/>
            <person name="Bunk B."/>
            <person name="Sproer C."/>
            <person name="Streit W.R."/>
            <person name="Rodriguez L.M."/>
            <person name="Overmann J."/>
            <person name="Jimenez D.J."/>
        </authorList>
    </citation>
    <scope>NUCLEOTIDE SEQUENCE</scope>
    <source>
        <strain evidence="11">MAG 4610</strain>
    </source>
</reference>
<keyword evidence="4 10" id="KW-1133">Transmembrane helix</keyword>
<keyword evidence="10" id="KW-0915">Sodium</keyword>
<dbReference type="Proteomes" id="UP001213972">
    <property type="component" value="Chromosome"/>
</dbReference>
<evidence type="ECO:0000256" key="1">
    <source>
        <dbReference type="ARBA" id="ARBA00004651"/>
    </source>
</evidence>
<comment type="function">
    <text evidence="9 10">Fluoride-specific ion channel. Important for reducing fluoride concentration in the cell, thus reducing its toxicity.</text>
</comment>
<feature type="binding site" evidence="10">
    <location>
        <position position="77"/>
    </location>
    <ligand>
        <name>Na(+)</name>
        <dbReference type="ChEBI" id="CHEBI:29101"/>
        <note>structural</note>
    </ligand>
</feature>
<sequence length="129" mass="12964">MTALDVVALVVGGGLGAGARYLVDGVVMRGRRGVFPLGILVVNVSGAFLLGLLTALAGAVGPVWLAIAGVGVLGGYTTFSTVSVETVLLAQRGRRDWAWLNLLGTLVLSVVAAALGVLIGGWIDGLLPG</sequence>
<dbReference type="Pfam" id="PF02537">
    <property type="entry name" value="CRCB"/>
    <property type="match status" value="1"/>
</dbReference>
<evidence type="ECO:0000256" key="7">
    <source>
        <dbReference type="ARBA" id="ARBA00035120"/>
    </source>
</evidence>
<evidence type="ECO:0000256" key="6">
    <source>
        <dbReference type="ARBA" id="ARBA00023303"/>
    </source>
</evidence>
<dbReference type="HAMAP" id="MF_00454">
    <property type="entry name" value="FluC"/>
    <property type="match status" value="1"/>
</dbReference>
<keyword evidence="10" id="KW-0479">Metal-binding</keyword>
<keyword evidence="6 10" id="KW-0407">Ion channel</keyword>
<keyword evidence="10" id="KW-0813">Transport</keyword>
<feature type="transmembrane region" description="Helical" evidence="10">
    <location>
        <begin position="6"/>
        <end position="23"/>
    </location>
</feature>
<comment type="subcellular location">
    <subcellularLocation>
        <location evidence="1 10">Cell membrane</location>
        <topology evidence="1 10">Multi-pass membrane protein</topology>
    </subcellularLocation>
</comment>
<comment type="activity regulation">
    <text evidence="10">Na(+) is not transported, but it plays an essential structural role and its presence is essential for fluoride channel function.</text>
</comment>
<evidence type="ECO:0000313" key="12">
    <source>
        <dbReference type="Proteomes" id="UP001213972"/>
    </source>
</evidence>
<proteinExistence type="inferred from homology"/>
<keyword evidence="2 10" id="KW-1003">Cell membrane</keyword>
<feature type="transmembrane region" description="Helical" evidence="10">
    <location>
        <begin position="63"/>
        <end position="90"/>
    </location>
</feature>
<dbReference type="EMBL" id="CP119321">
    <property type="protein sequence ID" value="WEK13308.1"/>
    <property type="molecule type" value="Genomic_DNA"/>
</dbReference>
<evidence type="ECO:0000256" key="4">
    <source>
        <dbReference type="ARBA" id="ARBA00022989"/>
    </source>
</evidence>
<feature type="binding site" evidence="10">
    <location>
        <position position="74"/>
    </location>
    <ligand>
        <name>Na(+)</name>
        <dbReference type="ChEBI" id="CHEBI:29101"/>
        <note>structural</note>
    </ligand>
</feature>
<name>A0AAJ6B2M3_9MICO</name>
<evidence type="ECO:0000256" key="8">
    <source>
        <dbReference type="ARBA" id="ARBA00035585"/>
    </source>
</evidence>
<evidence type="ECO:0000313" key="11">
    <source>
        <dbReference type="EMBL" id="WEK13308.1"/>
    </source>
</evidence>
<dbReference type="GO" id="GO:0140114">
    <property type="term" value="P:cellular detoxification of fluoride"/>
    <property type="evidence" value="ECO:0007669"/>
    <property type="project" value="UniProtKB-UniRule"/>
</dbReference>
<keyword evidence="3 10" id="KW-0812">Transmembrane</keyword>
<protein>
    <recommendedName>
        <fullName evidence="10">Fluoride-specific ion channel FluC</fullName>
    </recommendedName>
</protein>
<feature type="transmembrane region" description="Helical" evidence="10">
    <location>
        <begin position="102"/>
        <end position="123"/>
    </location>
</feature>
<evidence type="ECO:0000256" key="3">
    <source>
        <dbReference type="ARBA" id="ARBA00022692"/>
    </source>
</evidence>
<accession>A0AAJ6B2M3</accession>
<dbReference type="NCBIfam" id="TIGR00494">
    <property type="entry name" value="crcB"/>
    <property type="match status" value="1"/>
</dbReference>
<dbReference type="PANTHER" id="PTHR28259:SF1">
    <property type="entry name" value="FLUORIDE EXPORT PROTEIN 1-RELATED"/>
    <property type="match status" value="1"/>
</dbReference>
<gene>
    <name evidence="10 11" type="primary">crcB</name>
    <name evidence="10" type="synonym">fluC</name>
    <name evidence="11" type="ORF">P0Y48_12730</name>
</gene>
<comment type="catalytic activity">
    <reaction evidence="8">
        <text>fluoride(in) = fluoride(out)</text>
        <dbReference type="Rhea" id="RHEA:76159"/>
        <dbReference type="ChEBI" id="CHEBI:17051"/>
    </reaction>
    <physiologicalReaction direction="left-to-right" evidence="8">
        <dbReference type="Rhea" id="RHEA:76160"/>
    </physiologicalReaction>
</comment>
<evidence type="ECO:0000256" key="5">
    <source>
        <dbReference type="ARBA" id="ARBA00023136"/>
    </source>
</evidence>
<evidence type="ECO:0000256" key="10">
    <source>
        <dbReference type="HAMAP-Rule" id="MF_00454"/>
    </source>
</evidence>
<keyword evidence="5 10" id="KW-0472">Membrane</keyword>
<dbReference type="AlphaFoldDB" id="A0AAJ6B2M3"/>
<evidence type="ECO:0000256" key="2">
    <source>
        <dbReference type="ARBA" id="ARBA00022475"/>
    </source>
</evidence>
<organism evidence="11 12">
    <name type="scientific">Candidatus Microbacterium phytovorans</name>
    <dbReference type="NCBI Taxonomy" id="3121374"/>
    <lineage>
        <taxon>Bacteria</taxon>
        <taxon>Bacillati</taxon>
        <taxon>Actinomycetota</taxon>
        <taxon>Actinomycetes</taxon>
        <taxon>Micrococcales</taxon>
        <taxon>Microbacteriaceae</taxon>
        <taxon>Microbacterium</taxon>
    </lineage>
</organism>
<comment type="similarity">
    <text evidence="7 10">Belongs to the fluoride channel Fluc/FEX (TC 1.A.43) family.</text>
</comment>
<feature type="transmembrane region" description="Helical" evidence="10">
    <location>
        <begin position="35"/>
        <end position="57"/>
    </location>
</feature>
<dbReference type="PANTHER" id="PTHR28259">
    <property type="entry name" value="FLUORIDE EXPORT PROTEIN 1-RELATED"/>
    <property type="match status" value="1"/>
</dbReference>
<dbReference type="GO" id="GO:0005886">
    <property type="term" value="C:plasma membrane"/>
    <property type="evidence" value="ECO:0007669"/>
    <property type="project" value="UniProtKB-SubCell"/>
</dbReference>
<dbReference type="GO" id="GO:0062054">
    <property type="term" value="F:fluoride channel activity"/>
    <property type="evidence" value="ECO:0007669"/>
    <property type="project" value="UniProtKB-UniRule"/>
</dbReference>
<evidence type="ECO:0000256" key="9">
    <source>
        <dbReference type="ARBA" id="ARBA00049940"/>
    </source>
</evidence>